<keyword evidence="1" id="KW-1133">Transmembrane helix</keyword>
<feature type="transmembrane region" description="Helical" evidence="1">
    <location>
        <begin position="6"/>
        <end position="25"/>
    </location>
</feature>
<gene>
    <name evidence="2" type="ORF">ACFFVI_09815</name>
</gene>
<evidence type="ECO:0000313" key="2">
    <source>
        <dbReference type="EMBL" id="MFB9377267.1"/>
    </source>
</evidence>
<dbReference type="RefSeq" id="WP_380139321.1">
    <property type="nucleotide sequence ID" value="NZ_JBHLUI010000010.1"/>
</dbReference>
<keyword evidence="1" id="KW-0812">Transmembrane</keyword>
<evidence type="ECO:0000256" key="1">
    <source>
        <dbReference type="SAM" id="Phobius"/>
    </source>
</evidence>
<protein>
    <submittedName>
        <fullName evidence="2">Uncharacterized protein</fullName>
    </submittedName>
</protein>
<keyword evidence="1" id="KW-0472">Membrane</keyword>
<organism evidence="2 3">
    <name type="scientific">Kineococcus gynurae</name>
    <dbReference type="NCBI Taxonomy" id="452979"/>
    <lineage>
        <taxon>Bacteria</taxon>
        <taxon>Bacillati</taxon>
        <taxon>Actinomycetota</taxon>
        <taxon>Actinomycetes</taxon>
        <taxon>Kineosporiales</taxon>
        <taxon>Kineosporiaceae</taxon>
        <taxon>Kineococcus</taxon>
    </lineage>
</organism>
<dbReference type="EMBL" id="JBHMDM010000005">
    <property type="protein sequence ID" value="MFB9377267.1"/>
    <property type="molecule type" value="Genomic_DNA"/>
</dbReference>
<proteinExistence type="predicted"/>
<accession>A0ABV5LT50</accession>
<evidence type="ECO:0000313" key="3">
    <source>
        <dbReference type="Proteomes" id="UP001589748"/>
    </source>
</evidence>
<comment type="caution">
    <text evidence="2">The sequence shown here is derived from an EMBL/GenBank/DDBJ whole genome shotgun (WGS) entry which is preliminary data.</text>
</comment>
<dbReference type="Proteomes" id="UP001589748">
    <property type="component" value="Unassembled WGS sequence"/>
</dbReference>
<reference evidence="2 3" key="1">
    <citation type="submission" date="2024-09" db="EMBL/GenBank/DDBJ databases">
        <authorList>
            <person name="Sun Q."/>
            <person name="Mori K."/>
        </authorList>
    </citation>
    <scope>NUCLEOTIDE SEQUENCE [LARGE SCALE GENOMIC DNA]</scope>
    <source>
        <strain evidence="2 3">TISTR 1856</strain>
    </source>
</reference>
<sequence>MTGLETYAVGVGAFLLVEVTFLLLWRGLRWRRRRLADARWLRAHGIDPTPLAQAPTPWWRLLLGDPALTP</sequence>
<name>A0ABV5LT50_9ACTN</name>
<keyword evidence="3" id="KW-1185">Reference proteome</keyword>